<comment type="caution">
    <text evidence="2">The sequence shown here is derived from an EMBL/GenBank/DDBJ whole genome shotgun (WGS) entry which is preliminary data.</text>
</comment>
<evidence type="ECO:0000256" key="1">
    <source>
        <dbReference type="SAM" id="MobiDB-lite"/>
    </source>
</evidence>
<accession>A0A923I7J8</accession>
<sequence>MTARGSLTVLFEPPFWIGLCERSEQGRYEVCRVVFGAQPREAEVYAFVLRCWDKLRFGPAVREEQHEEKRANPKRVQRQVSALLQQRGMSTRAQQALQRQREEEKSERKAGSRQRRQAEQERRYALRTEKKKARHRGR</sequence>
<feature type="compositionally biased region" description="Polar residues" evidence="1">
    <location>
        <begin position="78"/>
        <end position="91"/>
    </location>
</feature>
<evidence type="ECO:0000313" key="2">
    <source>
        <dbReference type="EMBL" id="MBC5580241.1"/>
    </source>
</evidence>
<dbReference type="InterPro" id="IPR016787">
    <property type="entry name" value="UCP021328"/>
</dbReference>
<organism evidence="2 3">
    <name type="scientific">Anaerofilum hominis</name>
    <dbReference type="NCBI Taxonomy" id="2763016"/>
    <lineage>
        <taxon>Bacteria</taxon>
        <taxon>Bacillati</taxon>
        <taxon>Bacillota</taxon>
        <taxon>Clostridia</taxon>
        <taxon>Eubacteriales</taxon>
        <taxon>Oscillospiraceae</taxon>
        <taxon>Anaerofilum</taxon>
    </lineage>
</organism>
<dbReference type="PIRSF" id="PIRSF021328">
    <property type="entry name" value="UCP021328"/>
    <property type="match status" value="1"/>
</dbReference>
<feature type="compositionally biased region" description="Basic residues" evidence="1">
    <location>
        <begin position="129"/>
        <end position="138"/>
    </location>
</feature>
<evidence type="ECO:0000313" key="3">
    <source>
        <dbReference type="Proteomes" id="UP000659630"/>
    </source>
</evidence>
<feature type="compositionally biased region" description="Basic and acidic residues" evidence="1">
    <location>
        <begin position="99"/>
        <end position="128"/>
    </location>
</feature>
<feature type="compositionally biased region" description="Basic and acidic residues" evidence="1">
    <location>
        <begin position="62"/>
        <end position="71"/>
    </location>
</feature>
<dbReference type="Pfam" id="PF11208">
    <property type="entry name" value="DUF2992"/>
    <property type="match status" value="1"/>
</dbReference>
<feature type="region of interest" description="Disordered" evidence="1">
    <location>
        <begin position="62"/>
        <end position="138"/>
    </location>
</feature>
<dbReference type="EMBL" id="JACONZ010000001">
    <property type="protein sequence ID" value="MBC5580241.1"/>
    <property type="molecule type" value="Genomic_DNA"/>
</dbReference>
<protein>
    <submittedName>
        <fullName evidence="2">YjdF family protein</fullName>
    </submittedName>
</protein>
<dbReference type="Proteomes" id="UP000659630">
    <property type="component" value="Unassembled WGS sequence"/>
</dbReference>
<reference evidence="2" key="1">
    <citation type="submission" date="2020-08" db="EMBL/GenBank/DDBJ databases">
        <title>Genome public.</title>
        <authorList>
            <person name="Liu C."/>
            <person name="Sun Q."/>
        </authorList>
    </citation>
    <scope>NUCLEOTIDE SEQUENCE</scope>
    <source>
        <strain evidence="2">BX8</strain>
    </source>
</reference>
<proteinExistence type="predicted"/>
<keyword evidence="3" id="KW-1185">Reference proteome</keyword>
<gene>
    <name evidence="2" type="ORF">H8S23_01840</name>
</gene>
<dbReference type="RefSeq" id="WP_186886606.1">
    <property type="nucleotide sequence ID" value="NZ_JACONZ010000001.1"/>
</dbReference>
<name>A0A923I7J8_9FIRM</name>
<dbReference type="AlphaFoldDB" id="A0A923I7J8"/>